<dbReference type="OMA" id="PTWTNEE"/>
<dbReference type="AlphaFoldDB" id="J3MBT2"/>
<evidence type="ECO:0000256" key="3">
    <source>
        <dbReference type="ARBA" id="ARBA00012513"/>
    </source>
</evidence>
<keyword evidence="5" id="KW-0808">Transferase</keyword>
<dbReference type="PANTHER" id="PTHR48062:SF52">
    <property type="entry name" value="RECEPTOR-LIKE PROTEIN 8-RELATED"/>
    <property type="match status" value="1"/>
</dbReference>
<evidence type="ECO:0000256" key="5">
    <source>
        <dbReference type="ARBA" id="ARBA00022527"/>
    </source>
</evidence>
<dbReference type="HOGENOM" id="CLU_000288_18_3_1"/>
<dbReference type="GO" id="GO:0005524">
    <property type="term" value="F:ATP binding"/>
    <property type="evidence" value="ECO:0007669"/>
    <property type="project" value="UniProtKB-KW"/>
</dbReference>
<dbReference type="InterPro" id="IPR003591">
    <property type="entry name" value="Leu-rich_rpt_typical-subtyp"/>
</dbReference>
<dbReference type="InterPro" id="IPR032675">
    <property type="entry name" value="LRR_dom_sf"/>
</dbReference>
<dbReference type="PANTHER" id="PTHR48062">
    <property type="entry name" value="RECEPTOR-LIKE PROTEIN 14"/>
    <property type="match status" value="1"/>
</dbReference>
<evidence type="ECO:0000256" key="11">
    <source>
        <dbReference type="ARBA" id="ARBA00022741"/>
    </source>
</evidence>
<keyword evidence="12" id="KW-0418">Kinase</keyword>
<evidence type="ECO:0000256" key="9">
    <source>
        <dbReference type="ARBA" id="ARBA00022729"/>
    </source>
</evidence>
<keyword evidence="6" id="KW-0433">Leucine-rich repeat</keyword>
<dbReference type="STRING" id="4533.J3MBT2"/>
<evidence type="ECO:0000256" key="1">
    <source>
        <dbReference type="ARBA" id="ARBA00004162"/>
    </source>
</evidence>
<evidence type="ECO:0000256" key="6">
    <source>
        <dbReference type="ARBA" id="ARBA00022614"/>
    </source>
</evidence>
<dbReference type="InterPro" id="IPR001611">
    <property type="entry name" value="Leu-rich_rpt"/>
</dbReference>
<dbReference type="SMART" id="SM00365">
    <property type="entry name" value="LRR_SD22"/>
    <property type="match status" value="4"/>
</dbReference>
<evidence type="ECO:0000313" key="20">
    <source>
        <dbReference type="EnsemblPlants" id="OB06G14760.1"/>
    </source>
</evidence>
<dbReference type="GO" id="GO:0004674">
    <property type="term" value="F:protein serine/threonine kinase activity"/>
    <property type="evidence" value="ECO:0007669"/>
    <property type="project" value="UniProtKB-KW"/>
</dbReference>
<dbReference type="SMART" id="SM00369">
    <property type="entry name" value="LRR_TYP"/>
    <property type="match status" value="8"/>
</dbReference>
<evidence type="ECO:0000313" key="21">
    <source>
        <dbReference type="Proteomes" id="UP000006038"/>
    </source>
</evidence>
<keyword evidence="7" id="KW-1070">Brassinosteroid signaling pathway</keyword>
<evidence type="ECO:0000256" key="2">
    <source>
        <dbReference type="ARBA" id="ARBA00009592"/>
    </source>
</evidence>
<keyword evidence="14 19" id="KW-1133">Transmembrane helix</keyword>
<keyword evidence="13" id="KW-0067">ATP-binding</keyword>
<dbReference type="eggNOG" id="KOG0619">
    <property type="taxonomic scope" value="Eukaryota"/>
</dbReference>
<protein>
    <recommendedName>
        <fullName evidence="3">non-specific serine/threonine protein kinase</fullName>
        <ecNumber evidence="3">2.7.11.1</ecNumber>
    </recommendedName>
</protein>
<organism evidence="20">
    <name type="scientific">Oryza brachyantha</name>
    <name type="common">malo sina</name>
    <dbReference type="NCBI Taxonomy" id="4533"/>
    <lineage>
        <taxon>Eukaryota</taxon>
        <taxon>Viridiplantae</taxon>
        <taxon>Streptophyta</taxon>
        <taxon>Embryophyta</taxon>
        <taxon>Tracheophyta</taxon>
        <taxon>Spermatophyta</taxon>
        <taxon>Magnoliopsida</taxon>
        <taxon>Liliopsida</taxon>
        <taxon>Poales</taxon>
        <taxon>Poaceae</taxon>
        <taxon>BOP clade</taxon>
        <taxon>Oryzoideae</taxon>
        <taxon>Oryzeae</taxon>
        <taxon>Oryzinae</taxon>
        <taxon>Oryza</taxon>
    </lineage>
</organism>
<reference evidence="20" key="2">
    <citation type="submission" date="2013-04" db="UniProtKB">
        <authorList>
            <consortium name="EnsemblPlants"/>
        </authorList>
    </citation>
    <scope>IDENTIFICATION</scope>
</reference>
<comment type="catalytic activity">
    <reaction evidence="17">
        <text>L-threonyl-[protein] + ATP = O-phospho-L-threonyl-[protein] + ADP + H(+)</text>
        <dbReference type="Rhea" id="RHEA:46608"/>
        <dbReference type="Rhea" id="RHEA-COMP:11060"/>
        <dbReference type="Rhea" id="RHEA-COMP:11605"/>
        <dbReference type="ChEBI" id="CHEBI:15378"/>
        <dbReference type="ChEBI" id="CHEBI:30013"/>
        <dbReference type="ChEBI" id="CHEBI:30616"/>
        <dbReference type="ChEBI" id="CHEBI:61977"/>
        <dbReference type="ChEBI" id="CHEBI:456216"/>
        <dbReference type="EC" id="2.7.11.1"/>
    </reaction>
</comment>
<evidence type="ECO:0000256" key="7">
    <source>
        <dbReference type="ARBA" id="ARBA00022626"/>
    </source>
</evidence>
<reference evidence="20" key="1">
    <citation type="journal article" date="2013" name="Nat. Commun.">
        <title>Whole-genome sequencing of Oryza brachyantha reveals mechanisms underlying Oryza genome evolution.</title>
        <authorList>
            <person name="Chen J."/>
            <person name="Huang Q."/>
            <person name="Gao D."/>
            <person name="Wang J."/>
            <person name="Lang Y."/>
            <person name="Liu T."/>
            <person name="Li B."/>
            <person name="Bai Z."/>
            <person name="Luis Goicoechea J."/>
            <person name="Liang C."/>
            <person name="Chen C."/>
            <person name="Zhang W."/>
            <person name="Sun S."/>
            <person name="Liao Y."/>
            <person name="Zhang X."/>
            <person name="Yang L."/>
            <person name="Song C."/>
            <person name="Wang M."/>
            <person name="Shi J."/>
            <person name="Liu G."/>
            <person name="Liu J."/>
            <person name="Zhou H."/>
            <person name="Zhou W."/>
            <person name="Yu Q."/>
            <person name="An N."/>
            <person name="Chen Y."/>
            <person name="Cai Q."/>
            <person name="Wang B."/>
            <person name="Liu B."/>
            <person name="Min J."/>
            <person name="Huang Y."/>
            <person name="Wu H."/>
            <person name="Li Z."/>
            <person name="Zhang Y."/>
            <person name="Yin Y."/>
            <person name="Song W."/>
            <person name="Jiang J."/>
            <person name="Jackson S.A."/>
            <person name="Wing R.A."/>
            <person name="Wang J."/>
            <person name="Chen M."/>
        </authorList>
    </citation>
    <scope>NUCLEOTIDE SEQUENCE [LARGE SCALE GENOMIC DNA]</scope>
    <source>
        <strain evidence="20">cv. IRGC 101232</strain>
    </source>
</reference>
<evidence type="ECO:0000256" key="16">
    <source>
        <dbReference type="ARBA" id="ARBA00023180"/>
    </source>
</evidence>
<name>J3MBT2_ORYBR</name>
<dbReference type="SUPFAM" id="SSF52047">
    <property type="entry name" value="RNI-like"/>
    <property type="match status" value="1"/>
</dbReference>
<dbReference type="EnsemblPlants" id="OB06G14760.1">
    <property type="protein sequence ID" value="OB06G14760.1"/>
    <property type="gene ID" value="OB06G14760"/>
</dbReference>
<evidence type="ECO:0000256" key="13">
    <source>
        <dbReference type="ARBA" id="ARBA00022840"/>
    </source>
</evidence>
<dbReference type="PRINTS" id="PR00019">
    <property type="entry name" value="LEURICHRPT"/>
</dbReference>
<comment type="subcellular location">
    <subcellularLocation>
        <location evidence="1">Cell membrane</location>
        <topology evidence="1">Single-pass membrane protein</topology>
    </subcellularLocation>
</comment>
<dbReference type="Proteomes" id="UP000006038">
    <property type="component" value="Chromosome 6"/>
</dbReference>
<dbReference type="Gene3D" id="3.80.10.10">
    <property type="entry name" value="Ribonuclease Inhibitor"/>
    <property type="match status" value="3"/>
</dbReference>
<evidence type="ECO:0000256" key="15">
    <source>
        <dbReference type="ARBA" id="ARBA00023136"/>
    </source>
</evidence>
<dbReference type="Pfam" id="PF13855">
    <property type="entry name" value="LRR_8"/>
    <property type="match status" value="3"/>
</dbReference>
<evidence type="ECO:0000256" key="17">
    <source>
        <dbReference type="ARBA" id="ARBA00047899"/>
    </source>
</evidence>
<evidence type="ECO:0000256" key="4">
    <source>
        <dbReference type="ARBA" id="ARBA00022475"/>
    </source>
</evidence>
<dbReference type="EC" id="2.7.11.1" evidence="3"/>
<sequence length="748" mass="83169">MKLDSLDLRSNSINGRLPLDICNMENLEELYLNDNFLFGESPPCIGNLTSLRILDLSNNLLTLRFPFLSFANLKSLTKLSLSKNNLEGVLSLSSFSNNSQLKSLDLSGNSKRFHVQTESPITNLSAQLHVLVLPNCHLNGKSSIVPSFLLYQHALRIIDISNNNLRGYFPSWLIENNINLSFLYLRGNSFRGPLALPLKVHNTLLWLDASCNRLRNLPMDINSTFPNLFHLNLSRNNFHGFYPSAFRYMSSLSLLDFSYNNITDNIGAALVGAMSHISVLILSGNSFYGSFPRHLILPFINHLVLNDNNITGNIPENFCQSLQLTVLDVSSNKLTGSLPNCLFELSDLAVLNLRENYLVGSIPSGFCHLIQLVFLDVSRNNLSGPLQCLPNLQYLHLSENRLNGTFPIPLPSGTDTCTIDLRGNQFSGIIPSVISKAFTGLKVLLLGGNMFEGVIPNDVCHLRNLRLLDLSSNKFSGKIPSCLSRMGLDDDLNYFEYTDENSTSLVTKYFPGEDDVFDASEGIDFVYELDQEVFTTKSRQGYYMGNILNYMSGLDFSSNQLEGNIPENIGRMQWLRALNLSNNLFSGPIPKSLSNLSNLESLDLSHNSLGGQIPPELQALQSLEVFSVAYNNLSGPTLGTKDQFITFGQSSYEGNPYLCGPPLQKSCSAMPTQSIPQHEQDDDGDDQAGDVVLICGSALFYVIGLWTSLAVLYFKRTWRDALFLAVDRFSDLLMVRLSILSKRIGSTN</sequence>
<comment type="similarity">
    <text evidence="2">Belongs to the RLP family.</text>
</comment>
<keyword evidence="9" id="KW-0732">Signal</keyword>
<dbReference type="FunFam" id="3.80.10.10:FF:000111">
    <property type="entry name" value="LRR receptor-like serine/threonine-protein kinase ERECTA"/>
    <property type="match status" value="1"/>
</dbReference>
<keyword evidence="15 19" id="KW-0472">Membrane</keyword>
<evidence type="ECO:0000256" key="10">
    <source>
        <dbReference type="ARBA" id="ARBA00022737"/>
    </source>
</evidence>
<keyword evidence="16" id="KW-0325">Glycoprotein</keyword>
<feature type="transmembrane region" description="Helical" evidence="19">
    <location>
        <begin position="691"/>
        <end position="714"/>
    </location>
</feature>
<evidence type="ECO:0000256" key="8">
    <source>
        <dbReference type="ARBA" id="ARBA00022692"/>
    </source>
</evidence>
<proteinExistence type="inferred from homology"/>
<dbReference type="FunFam" id="3.80.10.10:FF:000095">
    <property type="entry name" value="LRR receptor-like serine/threonine-protein kinase GSO1"/>
    <property type="match status" value="1"/>
</dbReference>
<dbReference type="SUPFAM" id="SSF52058">
    <property type="entry name" value="L domain-like"/>
    <property type="match status" value="1"/>
</dbReference>
<evidence type="ECO:0000256" key="12">
    <source>
        <dbReference type="ARBA" id="ARBA00022777"/>
    </source>
</evidence>
<keyword evidence="10" id="KW-0677">Repeat</keyword>
<accession>J3MBT2</accession>
<evidence type="ECO:0000256" key="19">
    <source>
        <dbReference type="SAM" id="Phobius"/>
    </source>
</evidence>
<keyword evidence="5" id="KW-0723">Serine/threonine-protein kinase</keyword>
<keyword evidence="4" id="KW-1003">Cell membrane</keyword>
<keyword evidence="21" id="KW-1185">Reference proteome</keyword>
<evidence type="ECO:0000256" key="18">
    <source>
        <dbReference type="ARBA" id="ARBA00048679"/>
    </source>
</evidence>
<dbReference type="GO" id="GO:0009742">
    <property type="term" value="P:brassinosteroid mediated signaling pathway"/>
    <property type="evidence" value="ECO:0007669"/>
    <property type="project" value="UniProtKB-KW"/>
</dbReference>
<dbReference type="GO" id="GO:0005886">
    <property type="term" value="C:plasma membrane"/>
    <property type="evidence" value="ECO:0007669"/>
    <property type="project" value="UniProtKB-SubCell"/>
</dbReference>
<keyword evidence="11" id="KW-0547">Nucleotide-binding</keyword>
<dbReference type="Pfam" id="PF00560">
    <property type="entry name" value="LRR_1"/>
    <property type="match status" value="7"/>
</dbReference>
<dbReference type="Gramene" id="OB06G14760.1">
    <property type="protein sequence ID" value="OB06G14760.1"/>
    <property type="gene ID" value="OB06G14760"/>
</dbReference>
<dbReference type="InterPro" id="IPR051502">
    <property type="entry name" value="RLP_Defense_Trigger"/>
</dbReference>
<keyword evidence="8 19" id="KW-0812">Transmembrane</keyword>
<dbReference type="OrthoDB" id="4691307at2759"/>
<comment type="catalytic activity">
    <reaction evidence="18">
        <text>L-seryl-[protein] + ATP = O-phospho-L-seryl-[protein] + ADP + H(+)</text>
        <dbReference type="Rhea" id="RHEA:17989"/>
        <dbReference type="Rhea" id="RHEA-COMP:9863"/>
        <dbReference type="Rhea" id="RHEA-COMP:11604"/>
        <dbReference type="ChEBI" id="CHEBI:15378"/>
        <dbReference type="ChEBI" id="CHEBI:29999"/>
        <dbReference type="ChEBI" id="CHEBI:30616"/>
        <dbReference type="ChEBI" id="CHEBI:83421"/>
        <dbReference type="ChEBI" id="CHEBI:456216"/>
        <dbReference type="EC" id="2.7.11.1"/>
    </reaction>
</comment>
<evidence type="ECO:0000256" key="14">
    <source>
        <dbReference type="ARBA" id="ARBA00022989"/>
    </source>
</evidence>